<evidence type="ECO:0000256" key="1">
    <source>
        <dbReference type="ARBA" id="ARBA00022801"/>
    </source>
</evidence>
<dbReference type="GO" id="GO:0016020">
    <property type="term" value="C:membrane"/>
    <property type="evidence" value="ECO:0007669"/>
    <property type="project" value="TreeGrafter"/>
</dbReference>
<evidence type="ECO:0000259" key="2">
    <source>
        <dbReference type="Pfam" id="PF00561"/>
    </source>
</evidence>
<dbReference type="Proteomes" id="UP000034081">
    <property type="component" value="Unassembled WGS sequence"/>
</dbReference>
<dbReference type="PANTHER" id="PTHR43798:SF31">
    <property type="entry name" value="AB HYDROLASE SUPERFAMILY PROTEIN YCLE"/>
    <property type="match status" value="1"/>
</dbReference>
<comment type="caution">
    <text evidence="3">The sequence shown here is derived from an EMBL/GenBank/DDBJ whole genome shotgun (WGS) entry which is preliminary data.</text>
</comment>
<dbReference type="STRING" id="1618570.UT08_C0004G0032"/>
<dbReference type="Pfam" id="PF00561">
    <property type="entry name" value="Abhydrolase_1"/>
    <property type="match status" value="1"/>
</dbReference>
<sequence length="238" mass="27120">MLRKNIILLHGWGAETKKLEPLKKELEKLNWQVVLPKLAGFEKSAPKDVWGIKEYSDHIKKKAKKSFGNDKFIVFGHSFGGGIAIKIAAGNTENLFGVVLCATRGISRGKNVKRLVFSTLAKTGKVFLITPKLAVKFRKLLYKAAREHDYEKTQGIMKEIFKKVISEDLRPLIPKIKVPTLVLWGEEDKMTPIKDAHFIKSALPGSKLVTYKRQGHKLPYEKPEQLALEIEKWYRQLS</sequence>
<feature type="domain" description="AB hydrolase-1" evidence="2">
    <location>
        <begin position="5"/>
        <end position="223"/>
    </location>
</feature>
<dbReference type="GO" id="GO:0016787">
    <property type="term" value="F:hydrolase activity"/>
    <property type="evidence" value="ECO:0007669"/>
    <property type="project" value="UniProtKB-KW"/>
</dbReference>
<proteinExistence type="predicted"/>
<dbReference type="EMBL" id="LBVL01000004">
    <property type="protein sequence ID" value="KKQ85720.1"/>
    <property type="molecule type" value="Genomic_DNA"/>
</dbReference>
<dbReference type="SUPFAM" id="SSF53474">
    <property type="entry name" value="alpha/beta-Hydrolases"/>
    <property type="match status" value="1"/>
</dbReference>
<evidence type="ECO:0000313" key="3">
    <source>
        <dbReference type="EMBL" id="KKQ85720.1"/>
    </source>
</evidence>
<protein>
    <submittedName>
        <fullName evidence="3">Hydrolase, alpha/beta domain protein</fullName>
    </submittedName>
</protein>
<dbReference type="PANTHER" id="PTHR43798">
    <property type="entry name" value="MONOACYLGLYCEROL LIPASE"/>
    <property type="match status" value="1"/>
</dbReference>
<organism evidence="3 4">
    <name type="scientific">Candidatus Woesebacteria bacterium GW2011_GWB1_38_8</name>
    <dbReference type="NCBI Taxonomy" id="1618570"/>
    <lineage>
        <taxon>Bacteria</taxon>
        <taxon>Candidatus Woeseibacteriota</taxon>
    </lineage>
</organism>
<name>A0A0G0LCV8_9BACT</name>
<gene>
    <name evidence="3" type="ORF">UT08_C0004G0032</name>
</gene>
<accession>A0A0G0LCV8</accession>
<evidence type="ECO:0000313" key="4">
    <source>
        <dbReference type="Proteomes" id="UP000034081"/>
    </source>
</evidence>
<keyword evidence="1 3" id="KW-0378">Hydrolase</keyword>
<dbReference type="InterPro" id="IPR050266">
    <property type="entry name" value="AB_hydrolase_sf"/>
</dbReference>
<dbReference type="AlphaFoldDB" id="A0A0G0LCV8"/>
<dbReference type="PRINTS" id="PR00111">
    <property type="entry name" value="ABHYDROLASE"/>
</dbReference>
<dbReference type="InterPro" id="IPR029058">
    <property type="entry name" value="AB_hydrolase_fold"/>
</dbReference>
<dbReference type="Gene3D" id="3.40.50.1820">
    <property type="entry name" value="alpha/beta hydrolase"/>
    <property type="match status" value="1"/>
</dbReference>
<dbReference type="InterPro" id="IPR000073">
    <property type="entry name" value="AB_hydrolase_1"/>
</dbReference>
<reference evidence="3 4" key="1">
    <citation type="journal article" date="2015" name="Nature">
        <title>rRNA introns, odd ribosomes, and small enigmatic genomes across a large radiation of phyla.</title>
        <authorList>
            <person name="Brown C.T."/>
            <person name="Hug L.A."/>
            <person name="Thomas B.C."/>
            <person name="Sharon I."/>
            <person name="Castelle C.J."/>
            <person name="Singh A."/>
            <person name="Wilkins M.J."/>
            <person name="Williams K.H."/>
            <person name="Banfield J.F."/>
        </authorList>
    </citation>
    <scope>NUCLEOTIDE SEQUENCE [LARGE SCALE GENOMIC DNA]</scope>
</reference>